<organism evidence="3 4">
    <name type="scientific">Pyronema omphalodes (strain CBS 100304)</name>
    <name type="common">Pyronema confluens</name>
    <dbReference type="NCBI Taxonomy" id="1076935"/>
    <lineage>
        <taxon>Eukaryota</taxon>
        <taxon>Fungi</taxon>
        <taxon>Dikarya</taxon>
        <taxon>Ascomycota</taxon>
        <taxon>Pezizomycotina</taxon>
        <taxon>Pezizomycetes</taxon>
        <taxon>Pezizales</taxon>
        <taxon>Pyronemataceae</taxon>
        <taxon>Pyronema</taxon>
    </lineage>
</organism>
<feature type="compositionally biased region" description="Basic and acidic residues" evidence="1">
    <location>
        <begin position="262"/>
        <end position="273"/>
    </location>
</feature>
<dbReference type="STRING" id="1076935.U4LK44"/>
<proteinExistence type="predicted"/>
<sequence>MSHNEPATSPSARPLEPQGPNEHTSGEQSASRKENGDGDQAEVATEKGKAVSSKADSEDEREEGEEEEDDYEEEEGEEREDHSNPPLPPGPPPGESAEHDDGWQPVWDDAYGAYYFYNTITGETTWTNPRVPEASVEVAGSVVDHTSPSSASYNSLQYNPAIHGDYDPTAPYAQVQEPVDESAQYQTVAAFNRFTGKFQASTSRQVPENYNDENKSRRQMEFYFDVDAAANSHNGKSLKAERQTKRLTKKELKQFKEKRRARKEEKRKAWLKD</sequence>
<name>U4LK44_PYROM</name>
<dbReference type="Gene3D" id="2.20.70.10">
    <property type="match status" value="1"/>
</dbReference>
<evidence type="ECO:0000313" key="4">
    <source>
        <dbReference type="Proteomes" id="UP000018144"/>
    </source>
</evidence>
<feature type="domain" description="WW" evidence="2">
    <location>
        <begin position="97"/>
        <end position="131"/>
    </location>
</feature>
<dbReference type="Proteomes" id="UP000018144">
    <property type="component" value="Unassembled WGS sequence"/>
</dbReference>
<feature type="compositionally biased region" description="Polar residues" evidence="1">
    <location>
        <begin position="1"/>
        <end position="11"/>
    </location>
</feature>
<dbReference type="Pfam" id="PF00397">
    <property type="entry name" value="WW"/>
    <property type="match status" value="1"/>
</dbReference>
<reference evidence="3 4" key="1">
    <citation type="journal article" date="2013" name="PLoS Genet.">
        <title>The genome and development-dependent transcriptomes of Pyronema confluens: a window into fungal evolution.</title>
        <authorList>
            <person name="Traeger S."/>
            <person name="Altegoer F."/>
            <person name="Freitag M."/>
            <person name="Gabaldon T."/>
            <person name="Kempken F."/>
            <person name="Kumar A."/>
            <person name="Marcet-Houben M."/>
            <person name="Poggeler S."/>
            <person name="Stajich J.E."/>
            <person name="Nowrousian M."/>
        </authorList>
    </citation>
    <scope>NUCLEOTIDE SEQUENCE [LARGE SCALE GENOMIC DNA]</scope>
    <source>
        <strain evidence="4">CBS 100304</strain>
        <tissue evidence="3">Vegetative mycelium</tissue>
    </source>
</reference>
<dbReference type="AlphaFoldDB" id="U4LK44"/>
<dbReference type="PROSITE" id="PS50020">
    <property type="entry name" value="WW_DOMAIN_2"/>
    <property type="match status" value="1"/>
</dbReference>
<feature type="region of interest" description="Disordered" evidence="1">
    <location>
        <begin position="1"/>
        <end position="106"/>
    </location>
</feature>
<dbReference type="InterPro" id="IPR001202">
    <property type="entry name" value="WW_dom"/>
</dbReference>
<dbReference type="InterPro" id="IPR036020">
    <property type="entry name" value="WW_dom_sf"/>
</dbReference>
<evidence type="ECO:0000259" key="2">
    <source>
        <dbReference type="PROSITE" id="PS50020"/>
    </source>
</evidence>
<gene>
    <name evidence="3" type="ORF">PCON_12014</name>
</gene>
<dbReference type="OrthoDB" id="2444812at2759"/>
<feature type="compositionally biased region" description="Pro residues" evidence="1">
    <location>
        <begin position="85"/>
        <end position="94"/>
    </location>
</feature>
<feature type="region of interest" description="Disordered" evidence="1">
    <location>
        <begin position="233"/>
        <end position="273"/>
    </location>
</feature>
<keyword evidence="4" id="KW-1185">Reference proteome</keyword>
<dbReference type="OMA" id="DCQWDPN"/>
<feature type="compositionally biased region" description="Acidic residues" evidence="1">
    <location>
        <begin position="57"/>
        <end position="78"/>
    </location>
</feature>
<dbReference type="SMART" id="SM00456">
    <property type="entry name" value="WW"/>
    <property type="match status" value="1"/>
</dbReference>
<dbReference type="EMBL" id="HF935702">
    <property type="protein sequence ID" value="CCX31937.1"/>
    <property type="molecule type" value="Genomic_DNA"/>
</dbReference>
<dbReference type="PROSITE" id="PS01159">
    <property type="entry name" value="WW_DOMAIN_1"/>
    <property type="match status" value="1"/>
</dbReference>
<accession>U4LK44</accession>
<dbReference type="eggNOG" id="ENOG502RXNF">
    <property type="taxonomic scope" value="Eukaryota"/>
</dbReference>
<dbReference type="CDD" id="cd00201">
    <property type="entry name" value="WW"/>
    <property type="match status" value="1"/>
</dbReference>
<evidence type="ECO:0000313" key="3">
    <source>
        <dbReference type="EMBL" id="CCX31937.1"/>
    </source>
</evidence>
<protein>
    <submittedName>
        <fullName evidence="3">Similar to WW domain-containing protein C2F3.14c acc. no. O14097</fullName>
    </submittedName>
</protein>
<dbReference type="SUPFAM" id="SSF51045">
    <property type="entry name" value="WW domain"/>
    <property type="match status" value="1"/>
</dbReference>
<feature type="compositionally biased region" description="Basic and acidic residues" evidence="1">
    <location>
        <begin position="238"/>
        <end position="255"/>
    </location>
</feature>
<evidence type="ECO:0000256" key="1">
    <source>
        <dbReference type="SAM" id="MobiDB-lite"/>
    </source>
</evidence>